<comment type="caution">
    <text evidence="1">The sequence shown here is derived from an EMBL/GenBank/DDBJ whole genome shotgun (WGS) entry which is preliminary data.</text>
</comment>
<evidence type="ECO:0000313" key="1">
    <source>
        <dbReference type="EMBL" id="CDH60781.1"/>
    </source>
</evidence>
<organism evidence="1 2">
    <name type="scientific">Lichtheimia corymbifera JMRC:FSU:9682</name>
    <dbReference type="NCBI Taxonomy" id="1263082"/>
    <lineage>
        <taxon>Eukaryota</taxon>
        <taxon>Fungi</taxon>
        <taxon>Fungi incertae sedis</taxon>
        <taxon>Mucoromycota</taxon>
        <taxon>Mucoromycotina</taxon>
        <taxon>Mucoromycetes</taxon>
        <taxon>Mucorales</taxon>
        <taxon>Lichtheimiaceae</taxon>
        <taxon>Lichtheimia</taxon>
    </lineage>
</organism>
<dbReference type="Proteomes" id="UP000027586">
    <property type="component" value="Unassembled WGS sequence"/>
</dbReference>
<sequence length="93" mass="10268">MSTIAKGCPGLEKLALYGIKSVPKGVLLPLHVHPGLRCLLVEAEETLSMEDALTILIIPNLKRLELDVPPDNDIHELLQSKIPVVENRRISKL</sequence>
<gene>
    <name evidence="1" type="ORF">LCOR_11560.1</name>
</gene>
<protein>
    <submittedName>
        <fullName evidence="1">Uncharacterized protein</fullName>
    </submittedName>
</protein>
<name>A0A068SHK5_9FUNG</name>
<dbReference type="AlphaFoldDB" id="A0A068SHK5"/>
<reference evidence="1" key="1">
    <citation type="submission" date="2013-08" db="EMBL/GenBank/DDBJ databases">
        <title>Gene expansion shapes genome architecture in the human pathogen Lichtheimia corymbifera: an evolutionary genomics analysis in the ancient terrestrial Mucorales (Mucoromycotina).</title>
        <authorList>
            <person name="Schwartze V.U."/>
            <person name="Winter S."/>
            <person name="Shelest E."/>
            <person name="Marcet-Houben M."/>
            <person name="Horn F."/>
            <person name="Wehner S."/>
            <person name="Hoffmann K."/>
            <person name="Riege K."/>
            <person name="Sammeth M."/>
            <person name="Nowrousian M."/>
            <person name="Valiante V."/>
            <person name="Linde J."/>
            <person name="Jacobsen I.D."/>
            <person name="Marz M."/>
            <person name="Brakhage A.A."/>
            <person name="Gabaldon T."/>
            <person name="Bocker S."/>
            <person name="Voigt K."/>
        </authorList>
    </citation>
    <scope>NUCLEOTIDE SEQUENCE [LARGE SCALE GENOMIC DNA]</scope>
    <source>
        <strain evidence="1">FSU 9682</strain>
    </source>
</reference>
<proteinExistence type="predicted"/>
<accession>A0A068SHK5</accession>
<dbReference type="VEuPathDB" id="FungiDB:LCOR_11560.1"/>
<dbReference type="EMBL" id="CBTN010000107">
    <property type="protein sequence ID" value="CDH60781.1"/>
    <property type="molecule type" value="Genomic_DNA"/>
</dbReference>
<evidence type="ECO:0000313" key="2">
    <source>
        <dbReference type="Proteomes" id="UP000027586"/>
    </source>
</evidence>
<keyword evidence="2" id="KW-1185">Reference proteome</keyword>